<feature type="transmembrane region" description="Helical" evidence="1">
    <location>
        <begin position="58"/>
        <end position="81"/>
    </location>
</feature>
<dbReference type="PROSITE" id="PS50125">
    <property type="entry name" value="GUANYLATE_CYCLASE_2"/>
    <property type="match status" value="1"/>
</dbReference>
<keyword evidence="4" id="KW-1185">Reference proteome</keyword>
<dbReference type="EMBL" id="JAVDQD010000004">
    <property type="protein sequence ID" value="MDR6240255.1"/>
    <property type="molecule type" value="Genomic_DNA"/>
</dbReference>
<proteinExistence type="predicted"/>
<accession>A0AAE3XQT8</accession>
<dbReference type="InterPro" id="IPR001054">
    <property type="entry name" value="A/G_cyclase"/>
</dbReference>
<dbReference type="GO" id="GO:0035556">
    <property type="term" value="P:intracellular signal transduction"/>
    <property type="evidence" value="ECO:0007669"/>
    <property type="project" value="InterPro"/>
</dbReference>
<dbReference type="InterPro" id="IPR029787">
    <property type="entry name" value="Nucleotide_cyclase"/>
</dbReference>
<dbReference type="EC" id="4.6.1.1" evidence="3"/>
<keyword evidence="3" id="KW-0456">Lyase</keyword>
<feature type="transmembrane region" description="Helical" evidence="1">
    <location>
        <begin position="134"/>
        <end position="154"/>
    </location>
</feature>
<dbReference type="AlphaFoldDB" id="A0AAE3XQT8"/>
<sequence length="368" mass="42821">MERVSNYQVLRHWGTLFWSLILWNILNFFFFYLIYVVFIDTHKWLGLPRFDYEFMGEALLTLSFYGGSILGVFGWLVSVIVSKKFWYNKMPYTLRLLLRMAITSLLLILINKGSVMVLKNYHESLYNYIDASNFFYSELFVVYFAFIMMCSLFMGTLQQLGELLGPIFFKNVIMGKYIHPREEERIFMFLDLSNSTKLAEELGHIKYSKLIQRCFADMTDEIVYHRAEVYQYVGDEIVLTWEKKKGLKNNRCVRLFYDIQKKFESKKDYYMQNYGVVPSFKAGLNSGLVTGVEVGIVKKELAFHGDVLNTASRLQHVCKEAGECILFTCEFGEELDGVSLRNVGVYHLKGKSKSSEVCTVDSLNTDVV</sequence>
<dbReference type="InterPro" id="IPR050697">
    <property type="entry name" value="Adenylyl/Guanylyl_Cyclase_3/4"/>
</dbReference>
<feature type="transmembrane region" description="Helical" evidence="1">
    <location>
        <begin position="12"/>
        <end position="38"/>
    </location>
</feature>
<dbReference type="CDD" id="cd07302">
    <property type="entry name" value="CHD"/>
    <property type="match status" value="1"/>
</dbReference>
<feature type="transmembrane region" description="Helical" evidence="1">
    <location>
        <begin position="93"/>
        <end position="114"/>
    </location>
</feature>
<dbReference type="GO" id="GO:0004016">
    <property type="term" value="F:adenylate cyclase activity"/>
    <property type="evidence" value="ECO:0007669"/>
    <property type="project" value="UniProtKB-EC"/>
</dbReference>
<dbReference type="RefSeq" id="WP_309940156.1">
    <property type="nucleotide sequence ID" value="NZ_AP025305.1"/>
</dbReference>
<keyword evidence="1" id="KW-0812">Transmembrane</keyword>
<name>A0AAE3XQT8_9BACT</name>
<organism evidence="3 4">
    <name type="scientific">Aureibacter tunicatorum</name>
    <dbReference type="NCBI Taxonomy" id="866807"/>
    <lineage>
        <taxon>Bacteria</taxon>
        <taxon>Pseudomonadati</taxon>
        <taxon>Bacteroidota</taxon>
        <taxon>Cytophagia</taxon>
        <taxon>Cytophagales</taxon>
        <taxon>Persicobacteraceae</taxon>
        <taxon>Aureibacter</taxon>
    </lineage>
</organism>
<evidence type="ECO:0000313" key="3">
    <source>
        <dbReference type="EMBL" id="MDR6240255.1"/>
    </source>
</evidence>
<dbReference type="Gene3D" id="3.30.70.1230">
    <property type="entry name" value="Nucleotide cyclase"/>
    <property type="match status" value="1"/>
</dbReference>
<comment type="caution">
    <text evidence="3">The sequence shown here is derived from an EMBL/GenBank/DDBJ whole genome shotgun (WGS) entry which is preliminary data.</text>
</comment>
<dbReference type="GO" id="GO:0009190">
    <property type="term" value="P:cyclic nucleotide biosynthetic process"/>
    <property type="evidence" value="ECO:0007669"/>
    <property type="project" value="InterPro"/>
</dbReference>
<evidence type="ECO:0000259" key="2">
    <source>
        <dbReference type="PROSITE" id="PS50125"/>
    </source>
</evidence>
<protein>
    <submittedName>
        <fullName evidence="3">Adenylate cyclase</fullName>
        <ecNumber evidence="3">4.6.1.1</ecNumber>
    </submittedName>
</protein>
<dbReference type="Pfam" id="PF00211">
    <property type="entry name" value="Guanylate_cyc"/>
    <property type="match status" value="1"/>
</dbReference>
<dbReference type="PANTHER" id="PTHR43081">
    <property type="entry name" value="ADENYLATE CYCLASE, TERMINAL-DIFFERENTIATION SPECIFIC-RELATED"/>
    <property type="match status" value="1"/>
</dbReference>
<evidence type="ECO:0000313" key="4">
    <source>
        <dbReference type="Proteomes" id="UP001185092"/>
    </source>
</evidence>
<reference evidence="3" key="1">
    <citation type="submission" date="2023-07" db="EMBL/GenBank/DDBJ databases">
        <title>Genomic Encyclopedia of Type Strains, Phase IV (KMG-IV): sequencing the most valuable type-strain genomes for metagenomic binning, comparative biology and taxonomic classification.</title>
        <authorList>
            <person name="Goeker M."/>
        </authorList>
    </citation>
    <scope>NUCLEOTIDE SEQUENCE</scope>
    <source>
        <strain evidence="3">DSM 26174</strain>
    </source>
</reference>
<dbReference type="PANTHER" id="PTHR43081:SF1">
    <property type="entry name" value="ADENYLATE CYCLASE, TERMINAL-DIFFERENTIATION SPECIFIC"/>
    <property type="match status" value="1"/>
</dbReference>
<dbReference type="SUPFAM" id="SSF55073">
    <property type="entry name" value="Nucleotide cyclase"/>
    <property type="match status" value="1"/>
</dbReference>
<feature type="domain" description="Guanylate cyclase" evidence="2">
    <location>
        <begin position="186"/>
        <end position="315"/>
    </location>
</feature>
<dbReference type="Proteomes" id="UP001185092">
    <property type="component" value="Unassembled WGS sequence"/>
</dbReference>
<gene>
    <name evidence="3" type="ORF">HNQ88_003321</name>
</gene>
<evidence type="ECO:0000256" key="1">
    <source>
        <dbReference type="SAM" id="Phobius"/>
    </source>
</evidence>
<keyword evidence="1" id="KW-1133">Transmembrane helix</keyword>
<keyword evidence="1" id="KW-0472">Membrane</keyword>